<keyword evidence="2" id="KW-1133">Transmembrane helix</keyword>
<comment type="caution">
    <text evidence="3">The sequence shown here is derived from an EMBL/GenBank/DDBJ whole genome shotgun (WGS) entry which is preliminary data.</text>
</comment>
<dbReference type="RefSeq" id="WP_314199679.1">
    <property type="nucleotide sequence ID" value="NZ_JAVTLL010000005.1"/>
</dbReference>
<evidence type="ECO:0000256" key="1">
    <source>
        <dbReference type="SAM" id="MobiDB-lite"/>
    </source>
</evidence>
<gene>
    <name evidence="3" type="ORF">RQC66_09225</name>
</gene>
<reference evidence="4" key="1">
    <citation type="submission" date="2023-07" db="EMBL/GenBank/DDBJ databases">
        <title>Draft genome sequence of the endophytic actinobacterium Streptomyces justiciae WPN32, a potential antibiotic producer.</title>
        <authorList>
            <person name="Yasawong M."/>
            <person name="Pana W."/>
            <person name="Ganta P."/>
            <person name="Santapan N."/>
            <person name="Songngamsuk T."/>
            <person name="Phatcharaharikarn M."/>
            <person name="Kerdtoob S."/>
            <person name="Nantapong N."/>
        </authorList>
    </citation>
    <scope>NUCLEOTIDE SEQUENCE [LARGE SCALE GENOMIC DNA]</scope>
    <source>
        <strain evidence="4">WPN32</strain>
    </source>
</reference>
<evidence type="ECO:0000313" key="3">
    <source>
        <dbReference type="EMBL" id="MDT7840914.1"/>
    </source>
</evidence>
<organism evidence="3 4">
    <name type="scientific">Streptomyces justiciae</name>
    <dbReference type="NCBI Taxonomy" id="2780140"/>
    <lineage>
        <taxon>Bacteria</taxon>
        <taxon>Bacillati</taxon>
        <taxon>Actinomycetota</taxon>
        <taxon>Actinomycetes</taxon>
        <taxon>Kitasatosporales</taxon>
        <taxon>Streptomycetaceae</taxon>
        <taxon>Streptomyces</taxon>
    </lineage>
</organism>
<protein>
    <submittedName>
        <fullName evidence="3">Uncharacterized protein</fullName>
    </submittedName>
</protein>
<evidence type="ECO:0000313" key="4">
    <source>
        <dbReference type="Proteomes" id="UP001257948"/>
    </source>
</evidence>
<feature type="compositionally biased region" description="Basic and acidic residues" evidence="1">
    <location>
        <begin position="46"/>
        <end position="56"/>
    </location>
</feature>
<name>A0ABU3LNU5_9ACTN</name>
<keyword evidence="2" id="KW-0812">Transmembrane</keyword>
<sequence>MSADNTTPARPPQGPHQPRWAWWVVGIVIPVVGILVTVLMNGPGSSDDKAADDTDTVRPTTSADEKTATTPPPTKSPAADRVLYGPDEVKVDLSGGGAMYIDLDTSEPLLSGSDIKGADLIYQTTGDDPTLYTPDSALTLAPLAGSGDAPAPTASECADAVESNGASTGTAQRGGRFCLLTGEGRVAYLRVVAVPPGRGVGRLDVTVWDTPAA</sequence>
<keyword evidence="2" id="KW-0472">Membrane</keyword>
<proteinExistence type="predicted"/>
<feature type="transmembrane region" description="Helical" evidence="2">
    <location>
        <begin position="20"/>
        <end position="40"/>
    </location>
</feature>
<evidence type="ECO:0000256" key="2">
    <source>
        <dbReference type="SAM" id="Phobius"/>
    </source>
</evidence>
<dbReference type="Proteomes" id="UP001257948">
    <property type="component" value="Unassembled WGS sequence"/>
</dbReference>
<dbReference type="EMBL" id="JAVTLL010000005">
    <property type="protein sequence ID" value="MDT7840914.1"/>
    <property type="molecule type" value="Genomic_DNA"/>
</dbReference>
<feature type="region of interest" description="Disordered" evidence="1">
    <location>
        <begin position="43"/>
        <end position="83"/>
    </location>
</feature>
<keyword evidence="4" id="KW-1185">Reference proteome</keyword>
<accession>A0ABU3LNU5</accession>